<evidence type="ECO:0000313" key="3">
    <source>
        <dbReference type="Proteomes" id="UP000184041"/>
    </source>
</evidence>
<dbReference type="PIRSF" id="PIRSF000709">
    <property type="entry name" value="6PFK_2-Ptase"/>
    <property type="match status" value="1"/>
</dbReference>
<organism evidence="2 3">
    <name type="scientific">Fodinibius roseus</name>
    <dbReference type="NCBI Taxonomy" id="1194090"/>
    <lineage>
        <taxon>Bacteria</taxon>
        <taxon>Pseudomonadati</taxon>
        <taxon>Balneolota</taxon>
        <taxon>Balneolia</taxon>
        <taxon>Balneolales</taxon>
        <taxon>Balneolaceae</taxon>
        <taxon>Fodinibius</taxon>
    </lineage>
</organism>
<dbReference type="STRING" id="1194090.SAMN05443144_104131"/>
<evidence type="ECO:0000313" key="2">
    <source>
        <dbReference type="EMBL" id="SHE93079.1"/>
    </source>
</evidence>
<accession>A0A1M4XHU7</accession>
<feature type="binding site" evidence="1">
    <location>
        <position position="40"/>
    </location>
    <ligand>
        <name>substrate</name>
    </ligand>
</feature>
<reference evidence="2 3" key="1">
    <citation type="submission" date="2016-11" db="EMBL/GenBank/DDBJ databases">
        <authorList>
            <person name="Jaros S."/>
            <person name="Januszkiewicz K."/>
            <person name="Wedrychowicz H."/>
        </authorList>
    </citation>
    <scope>NUCLEOTIDE SEQUENCE [LARGE SCALE GENOMIC DNA]</scope>
    <source>
        <strain evidence="2 3">DSM 21986</strain>
    </source>
</reference>
<gene>
    <name evidence="2" type="ORF">SAMN05443144_104131</name>
</gene>
<dbReference type="InterPro" id="IPR029033">
    <property type="entry name" value="His_PPase_superfam"/>
</dbReference>
<name>A0A1M4XHU7_9BACT</name>
<dbReference type="SUPFAM" id="SSF53254">
    <property type="entry name" value="Phosphoglycerate mutase-like"/>
    <property type="match status" value="1"/>
</dbReference>
<proteinExistence type="predicted"/>
<dbReference type="InterPro" id="IPR050275">
    <property type="entry name" value="PGM_Phosphatase"/>
</dbReference>
<dbReference type="AlphaFoldDB" id="A0A1M4XHU7"/>
<dbReference type="InterPro" id="IPR013078">
    <property type="entry name" value="His_Pase_superF_clade-1"/>
</dbReference>
<dbReference type="PANTHER" id="PTHR48100">
    <property type="entry name" value="BROAD-SPECIFICITY PHOSPHATASE YOR283W-RELATED"/>
    <property type="match status" value="1"/>
</dbReference>
<evidence type="ECO:0000256" key="1">
    <source>
        <dbReference type="PIRSR" id="PIRSR613078-2"/>
    </source>
</evidence>
<dbReference type="Proteomes" id="UP000184041">
    <property type="component" value="Unassembled WGS sequence"/>
</dbReference>
<keyword evidence="3" id="KW-1185">Reference proteome</keyword>
<dbReference type="EMBL" id="FQUS01000004">
    <property type="protein sequence ID" value="SHE93079.1"/>
    <property type="molecule type" value="Genomic_DNA"/>
</dbReference>
<dbReference type="Pfam" id="PF00300">
    <property type="entry name" value="His_Phos_1"/>
    <property type="match status" value="1"/>
</dbReference>
<dbReference type="GO" id="GO:0016791">
    <property type="term" value="F:phosphatase activity"/>
    <property type="evidence" value="ECO:0007669"/>
    <property type="project" value="TreeGrafter"/>
</dbReference>
<sequence length="186" mass="21432">MQGRGIDAPLNEMGRRQAQAIAEHLKERDLHHIYCSSLKRSRETAEFVGKTCCLSVQPHRELDEMNFGVLEGRTIAEIEPELKELQQNWKSGNIDFALQEAESPKMVLDRAATRAEEIISEQQKRNLLFVLHGRLIRILLSHWLQLGLSAMHRIEHSNGALYHLQWDGDQFESVYLNNTDHLRNGV</sequence>
<protein>
    <submittedName>
        <fullName evidence="2">Probable phosphoglycerate mutase</fullName>
    </submittedName>
</protein>
<dbReference type="Gene3D" id="3.40.50.1240">
    <property type="entry name" value="Phosphoglycerate mutase-like"/>
    <property type="match status" value="1"/>
</dbReference>
<dbReference type="CDD" id="cd07067">
    <property type="entry name" value="HP_PGM_like"/>
    <property type="match status" value="1"/>
</dbReference>